<feature type="compositionally biased region" description="Low complexity" evidence="1">
    <location>
        <begin position="341"/>
        <end position="353"/>
    </location>
</feature>
<dbReference type="EMBL" id="CAJHUC010003126">
    <property type="protein sequence ID" value="CAD7705438.1"/>
    <property type="molecule type" value="Genomic_DNA"/>
</dbReference>
<keyword evidence="2" id="KW-0472">Membrane</keyword>
<comment type="caution">
    <text evidence="4">The sequence shown here is derived from an EMBL/GenBank/DDBJ whole genome shotgun (WGS) entry which is preliminary data.</text>
</comment>
<dbReference type="InterPro" id="IPR036873">
    <property type="entry name" value="Rhodanese-like_dom_sf"/>
</dbReference>
<dbReference type="PANTHER" id="PTHR44086">
    <property type="entry name" value="THIOSULFATE SULFURTRANSFERASE RDL2, MITOCHONDRIAL-RELATED"/>
    <property type="match status" value="1"/>
</dbReference>
<evidence type="ECO:0000313" key="5">
    <source>
        <dbReference type="Proteomes" id="UP000708148"/>
    </source>
</evidence>
<dbReference type="AlphaFoldDB" id="A0A8S1JC97"/>
<dbReference type="PROSITE" id="PS50206">
    <property type="entry name" value="RHODANESE_3"/>
    <property type="match status" value="2"/>
</dbReference>
<dbReference type="PANTHER" id="PTHR44086:SF10">
    <property type="entry name" value="THIOSULFATE SULFURTRANSFERASE_RHODANESE-LIKE DOMAIN-CONTAINING PROTEIN 3"/>
    <property type="match status" value="1"/>
</dbReference>
<dbReference type="OrthoDB" id="566238at2759"/>
<feature type="domain" description="Rhodanese" evidence="3">
    <location>
        <begin position="116"/>
        <end position="176"/>
    </location>
</feature>
<evidence type="ECO:0000259" key="3">
    <source>
        <dbReference type="PROSITE" id="PS50206"/>
    </source>
</evidence>
<gene>
    <name evidence="4" type="ORF">OSTQU699_LOCUS10793</name>
</gene>
<organism evidence="4 5">
    <name type="scientific">Ostreobium quekettii</name>
    <dbReference type="NCBI Taxonomy" id="121088"/>
    <lineage>
        <taxon>Eukaryota</taxon>
        <taxon>Viridiplantae</taxon>
        <taxon>Chlorophyta</taxon>
        <taxon>core chlorophytes</taxon>
        <taxon>Ulvophyceae</taxon>
        <taxon>TCBD clade</taxon>
        <taxon>Bryopsidales</taxon>
        <taxon>Ostreobineae</taxon>
        <taxon>Ostreobiaceae</taxon>
        <taxon>Ostreobium</taxon>
    </lineage>
</organism>
<keyword evidence="5" id="KW-1185">Reference proteome</keyword>
<keyword evidence="2" id="KW-1133">Transmembrane helix</keyword>
<reference evidence="4" key="1">
    <citation type="submission" date="2020-12" db="EMBL/GenBank/DDBJ databases">
        <authorList>
            <person name="Iha C."/>
        </authorList>
    </citation>
    <scope>NUCLEOTIDE SEQUENCE</scope>
</reference>
<dbReference type="Proteomes" id="UP000708148">
    <property type="component" value="Unassembled WGS sequence"/>
</dbReference>
<dbReference type="Pfam" id="PF00581">
    <property type="entry name" value="Rhodanese"/>
    <property type="match status" value="2"/>
</dbReference>
<sequence>MPSVVPNVGGSLTGILCLVVTVWVVRIWRKRKAATVATEDGAERQKFGKLSASTLVMLIEDDPVPHLVVDVRGPEERTALPEVLGRASGGLLRAQVCELRGLFQRRSSSDLTQKNFTEVLPGKKAPRRDDLVVFVCETGEDSVKAVEEMEAMGYSCAVYLDGGLASLRRQTIQPARLKYISRHAVAVLLNFVETPPPLDAQFIDVRRADEHTIFGTIEGSKFLNVNELPKALRLDFNEFKSKYGFPKPKRDDVIVLNCRTNRRAKWGAALCGEAGLQRAYVHRQGVHGWHFHPGVKMYDSYYQGDEIPKPRPFQIERPDVDAAWRELEDLGFGRRPTLPVPSFTSTATSSPFAGPDVDHGHRVAAAAQA</sequence>
<dbReference type="InterPro" id="IPR001763">
    <property type="entry name" value="Rhodanese-like_dom"/>
</dbReference>
<dbReference type="CDD" id="cd00158">
    <property type="entry name" value="RHOD"/>
    <property type="match status" value="1"/>
</dbReference>
<evidence type="ECO:0000313" key="4">
    <source>
        <dbReference type="EMBL" id="CAD7705438.1"/>
    </source>
</evidence>
<dbReference type="GO" id="GO:0004792">
    <property type="term" value="F:thiosulfate-cyanide sulfurtransferase activity"/>
    <property type="evidence" value="ECO:0007669"/>
    <property type="project" value="TreeGrafter"/>
</dbReference>
<dbReference type="SMART" id="SM00450">
    <property type="entry name" value="RHOD"/>
    <property type="match status" value="2"/>
</dbReference>
<evidence type="ECO:0000256" key="1">
    <source>
        <dbReference type="SAM" id="MobiDB-lite"/>
    </source>
</evidence>
<dbReference type="Gene3D" id="3.40.250.10">
    <property type="entry name" value="Rhodanese-like domain"/>
    <property type="match status" value="2"/>
</dbReference>
<accession>A0A8S1JC97</accession>
<feature type="domain" description="Rhodanese" evidence="3">
    <location>
        <begin position="199"/>
        <end position="298"/>
    </location>
</feature>
<evidence type="ECO:0000256" key="2">
    <source>
        <dbReference type="SAM" id="Phobius"/>
    </source>
</evidence>
<dbReference type="SUPFAM" id="SSF52821">
    <property type="entry name" value="Rhodanese/Cell cycle control phosphatase"/>
    <property type="match status" value="2"/>
</dbReference>
<feature type="region of interest" description="Disordered" evidence="1">
    <location>
        <begin position="338"/>
        <end position="358"/>
    </location>
</feature>
<feature type="transmembrane region" description="Helical" evidence="2">
    <location>
        <begin position="6"/>
        <end position="25"/>
    </location>
</feature>
<protein>
    <recommendedName>
        <fullName evidence="3">Rhodanese domain-containing protein</fullName>
    </recommendedName>
</protein>
<keyword evidence="2" id="KW-0812">Transmembrane</keyword>
<proteinExistence type="predicted"/>
<name>A0A8S1JC97_9CHLO</name>